<dbReference type="SUPFAM" id="SSF46689">
    <property type="entry name" value="Homeodomain-like"/>
    <property type="match status" value="1"/>
</dbReference>
<evidence type="ECO:0000256" key="1">
    <source>
        <dbReference type="ARBA" id="ARBA00022741"/>
    </source>
</evidence>
<feature type="domain" description="Sigma-54 factor interaction" evidence="6">
    <location>
        <begin position="162"/>
        <end position="390"/>
    </location>
</feature>
<dbReference type="Pfam" id="PF02954">
    <property type="entry name" value="HTH_8"/>
    <property type="match status" value="1"/>
</dbReference>
<feature type="modified residue" description="4-aspartylphosphate" evidence="5">
    <location>
        <position position="67"/>
    </location>
</feature>
<keyword evidence="2" id="KW-0067">ATP-binding</keyword>
<dbReference type="InterPro" id="IPR009057">
    <property type="entry name" value="Homeodomain-like_sf"/>
</dbReference>
<dbReference type="CDD" id="cd00009">
    <property type="entry name" value="AAA"/>
    <property type="match status" value="1"/>
</dbReference>
<dbReference type="SMART" id="SM00382">
    <property type="entry name" value="AAA"/>
    <property type="match status" value="1"/>
</dbReference>
<dbReference type="InterPro" id="IPR027417">
    <property type="entry name" value="P-loop_NTPase"/>
</dbReference>
<keyword evidence="5" id="KW-0597">Phosphoprotein</keyword>
<dbReference type="PROSITE" id="PS50045">
    <property type="entry name" value="SIGMA54_INTERACT_4"/>
    <property type="match status" value="1"/>
</dbReference>
<organism evidence="8 9">
    <name type="scientific">Pseudodesulfovibrio sediminis</name>
    <dbReference type="NCBI Taxonomy" id="2810563"/>
    <lineage>
        <taxon>Bacteria</taxon>
        <taxon>Pseudomonadati</taxon>
        <taxon>Thermodesulfobacteriota</taxon>
        <taxon>Desulfovibrionia</taxon>
        <taxon>Desulfovibrionales</taxon>
        <taxon>Desulfovibrionaceae</taxon>
    </lineage>
</organism>
<dbReference type="PRINTS" id="PR01590">
    <property type="entry name" value="HTHFIS"/>
</dbReference>
<dbReference type="Gene3D" id="3.40.50.2300">
    <property type="match status" value="1"/>
</dbReference>
<protein>
    <submittedName>
        <fullName evidence="8">Sigma-54-dependent Fis family transcriptional regulator</fullName>
    </submittedName>
</protein>
<evidence type="ECO:0000256" key="5">
    <source>
        <dbReference type="PROSITE-ProRule" id="PRU00169"/>
    </source>
</evidence>
<keyword evidence="3" id="KW-0805">Transcription regulation</keyword>
<reference evidence="8" key="1">
    <citation type="journal article" date="2022" name="Arch. Microbiol.">
        <title>Pseudodesulfovibrio sediminis sp. nov., a mesophilic and neutrophilic sulfate-reducing bacterium isolated from sediment of a brackish lake.</title>
        <authorList>
            <person name="Takahashi A."/>
            <person name="Kojima H."/>
            <person name="Watanabe M."/>
            <person name="Fukui M."/>
        </authorList>
    </citation>
    <scope>NUCLEOTIDE SEQUENCE</scope>
    <source>
        <strain evidence="8">SF6</strain>
    </source>
</reference>
<dbReference type="Gene3D" id="3.40.50.300">
    <property type="entry name" value="P-loop containing nucleotide triphosphate hydrolases"/>
    <property type="match status" value="1"/>
</dbReference>
<dbReference type="InterPro" id="IPR002078">
    <property type="entry name" value="Sigma_54_int"/>
</dbReference>
<dbReference type="Pfam" id="PF00158">
    <property type="entry name" value="Sigma54_activat"/>
    <property type="match status" value="1"/>
</dbReference>
<dbReference type="InterPro" id="IPR058031">
    <property type="entry name" value="AAA_lid_NorR"/>
</dbReference>
<dbReference type="InterPro" id="IPR002197">
    <property type="entry name" value="HTH_Fis"/>
</dbReference>
<keyword evidence="4" id="KW-0804">Transcription</keyword>
<dbReference type="PANTHER" id="PTHR32071:SF13">
    <property type="entry name" value="RESPONSE REGULATOR HSFA"/>
    <property type="match status" value="1"/>
</dbReference>
<dbReference type="SUPFAM" id="SSF52540">
    <property type="entry name" value="P-loop containing nucleoside triphosphate hydrolases"/>
    <property type="match status" value="1"/>
</dbReference>
<dbReference type="EMBL" id="AP024485">
    <property type="protein sequence ID" value="BCS89841.1"/>
    <property type="molecule type" value="Genomic_DNA"/>
</dbReference>
<keyword evidence="9" id="KW-1185">Reference proteome</keyword>
<dbReference type="Pfam" id="PF25601">
    <property type="entry name" value="AAA_lid_14"/>
    <property type="match status" value="1"/>
</dbReference>
<name>A0ABN6EXI2_9BACT</name>
<dbReference type="InterPro" id="IPR025662">
    <property type="entry name" value="Sigma_54_int_dom_ATP-bd_1"/>
</dbReference>
<dbReference type="InterPro" id="IPR011006">
    <property type="entry name" value="CheY-like_superfamily"/>
</dbReference>
<dbReference type="InterPro" id="IPR003593">
    <property type="entry name" value="AAA+_ATPase"/>
</dbReference>
<gene>
    <name evidence="8" type="ORF">PSDVSF_30830</name>
</gene>
<dbReference type="SUPFAM" id="SSF52172">
    <property type="entry name" value="CheY-like"/>
    <property type="match status" value="1"/>
</dbReference>
<evidence type="ECO:0000259" key="7">
    <source>
        <dbReference type="PROSITE" id="PS50110"/>
    </source>
</evidence>
<sequence>MPGENGAEPKRTSPRYPVLLVDDEESWLRSFQSALRASGVNNVVTLSDSRLVLETLERESFCAVAVDLMMPHISGEELIPKILSEYPELPLLVISGLDQVKTAVKCIRMGAFDFIVKTESRNTLIAGIKHAIEIFELRQENSSLRERLFSDDLLHPEYFEEIITTDKTMRTIFQYVEAIAESSRSVLVTGESGVGKEVIARAIHRASERSGEFVAVNMAGLDDNMVADTLFGHKKGAYTGATHARAGLVETASDGTLFLDEIGDLSLESQKKLLRLLQENEYTPLGSDISRKCTARVVAATHRDLNALQEQGKFRRDLFYRLRGHMLTLPPLRERLADLPLLIRYFAQEAAVEFDKPLKTDIPGIVRLLHGYDFPGNIRELRLFIHDAARMATGGRLTPETFEKLLHFDAQIRVGVGRDVPPSETLTFGAQLPSLKDARTMLIQEALKRTANNQSMAAQLLGVSRQAINKYLQSASDKNS</sequence>
<dbReference type="Pfam" id="PF00072">
    <property type="entry name" value="Response_reg"/>
    <property type="match status" value="1"/>
</dbReference>
<accession>A0ABN6EXI2</accession>
<dbReference type="Gene3D" id="1.10.8.60">
    <property type="match status" value="1"/>
</dbReference>
<dbReference type="PROSITE" id="PS50110">
    <property type="entry name" value="RESPONSE_REGULATORY"/>
    <property type="match status" value="1"/>
</dbReference>
<dbReference type="SMART" id="SM00448">
    <property type="entry name" value="REC"/>
    <property type="match status" value="1"/>
</dbReference>
<evidence type="ECO:0000256" key="2">
    <source>
        <dbReference type="ARBA" id="ARBA00022840"/>
    </source>
</evidence>
<keyword evidence="1" id="KW-0547">Nucleotide-binding</keyword>
<evidence type="ECO:0000313" key="9">
    <source>
        <dbReference type="Proteomes" id="UP001053296"/>
    </source>
</evidence>
<feature type="domain" description="Response regulatory" evidence="7">
    <location>
        <begin position="17"/>
        <end position="132"/>
    </location>
</feature>
<evidence type="ECO:0000256" key="3">
    <source>
        <dbReference type="ARBA" id="ARBA00023015"/>
    </source>
</evidence>
<dbReference type="RefSeq" id="WP_229591797.1">
    <property type="nucleotide sequence ID" value="NZ_AP024485.1"/>
</dbReference>
<evidence type="ECO:0000313" key="8">
    <source>
        <dbReference type="EMBL" id="BCS89841.1"/>
    </source>
</evidence>
<evidence type="ECO:0000259" key="6">
    <source>
        <dbReference type="PROSITE" id="PS50045"/>
    </source>
</evidence>
<dbReference type="Proteomes" id="UP001053296">
    <property type="component" value="Chromosome"/>
</dbReference>
<dbReference type="InterPro" id="IPR001789">
    <property type="entry name" value="Sig_transdc_resp-reg_receiver"/>
</dbReference>
<dbReference type="PANTHER" id="PTHR32071">
    <property type="entry name" value="TRANSCRIPTIONAL REGULATORY PROTEIN"/>
    <property type="match status" value="1"/>
</dbReference>
<proteinExistence type="predicted"/>
<dbReference type="Gene3D" id="1.10.10.60">
    <property type="entry name" value="Homeodomain-like"/>
    <property type="match status" value="1"/>
</dbReference>
<dbReference type="PROSITE" id="PS00675">
    <property type="entry name" value="SIGMA54_INTERACT_1"/>
    <property type="match status" value="1"/>
</dbReference>
<evidence type="ECO:0000256" key="4">
    <source>
        <dbReference type="ARBA" id="ARBA00023163"/>
    </source>
</evidence>